<dbReference type="EMBL" id="MG600025">
    <property type="protein sequence ID" value="AVM87334.1"/>
    <property type="molecule type" value="Genomic_RNA"/>
</dbReference>
<organism evidence="2">
    <name type="scientific">Chinese broad-headed pond turtle arterivirus</name>
    <dbReference type="NCBI Taxonomy" id="2116345"/>
    <lineage>
        <taxon>Viruses</taxon>
        <taxon>Riboviria</taxon>
        <taxon>Orthornavirae</taxon>
        <taxon>Pisuviricota</taxon>
        <taxon>Pisoniviricetes</taxon>
        <taxon>Nidovirales</taxon>
        <taxon>Arnidovirineae</taxon>
        <taxon>Cremegaviridae</taxon>
        <taxon>Rodepovirinae</taxon>
        <taxon>Pontunivirus</taxon>
        <taxon>Pontunivirus mauremydis</taxon>
        <taxon>Chinturpovirus 1</taxon>
    </lineage>
</organism>
<feature type="transmembrane region" description="Helical" evidence="1">
    <location>
        <begin position="117"/>
        <end position="140"/>
    </location>
</feature>
<evidence type="ECO:0000256" key="1">
    <source>
        <dbReference type="SAM" id="Phobius"/>
    </source>
</evidence>
<keyword evidence="3" id="KW-1185">Reference proteome</keyword>
<feature type="transmembrane region" description="Helical" evidence="1">
    <location>
        <begin position="47"/>
        <end position="71"/>
    </location>
</feature>
<dbReference type="KEGG" id="vg:54124753"/>
<evidence type="ECO:0000313" key="2">
    <source>
        <dbReference type="EMBL" id="AVM87334.1"/>
    </source>
</evidence>
<accession>A0A2P1GMZ2</accession>
<reference evidence="2" key="1">
    <citation type="journal article" date="2018" name="Nature">
        <title>The evolutionary history of vertebrate RNA viruses.</title>
        <authorList>
            <person name="Shi M."/>
            <person name="Lin X.D."/>
            <person name="Chen X."/>
            <person name="Tian J.H."/>
            <person name="Chen L.J."/>
            <person name="Li K."/>
            <person name="Wang W."/>
            <person name="Eden J.S."/>
            <person name="Shen J.J."/>
            <person name="Liu L."/>
            <person name="Holmes E.C."/>
            <person name="Zhang Y.Z."/>
        </authorList>
    </citation>
    <scope>NUCLEOTIDE SEQUENCE [LARGE SCALE GENOMIC DNA]</scope>
    <source>
        <strain evidence="2">WHWGC150683</strain>
    </source>
</reference>
<dbReference type="PROSITE" id="PS51257">
    <property type="entry name" value="PROKAR_LIPOPROTEIN"/>
    <property type="match status" value="1"/>
</dbReference>
<sequence>MTCKGYASSGLEFLYSASLSSVSLSCTGNFSGPAHNATLILDIEEKLVFGSLFLAGFLIDLYIIIILLLACHKSWMRTIFAAFTLLSLVFCSAVDVYDVVKELEVSTLTANPTSVTSIVVGIIGGVCALVYLIRITIALVRACRNFKIGGIRSLCYSTFVVTGSQVIPVSEPIYITSDGVSSSIKGVALGRSWEVYQNGQKVTASLKKGFVKEIAIDTGKLNIA</sequence>
<name>A0A2P1GMZ2_9NIDO</name>
<dbReference type="GeneID" id="54124753"/>
<dbReference type="RefSeq" id="YP_009755875.1">
    <property type="nucleotide sequence ID" value="NC_046961.1"/>
</dbReference>
<feature type="transmembrane region" description="Helical" evidence="1">
    <location>
        <begin position="78"/>
        <end position="97"/>
    </location>
</feature>
<proteinExistence type="predicted"/>
<keyword evidence="1" id="KW-0812">Transmembrane</keyword>
<dbReference type="Proteomes" id="UP000500692">
    <property type="component" value="Genome"/>
</dbReference>
<evidence type="ECO:0000313" key="3">
    <source>
        <dbReference type="Proteomes" id="UP000500692"/>
    </source>
</evidence>
<protein>
    <submittedName>
        <fullName evidence="2">Uncharacterized protein</fullName>
    </submittedName>
</protein>
<keyword evidence="1" id="KW-1133">Transmembrane helix</keyword>
<keyword evidence="1" id="KW-0472">Membrane</keyword>